<sequence>METPTAAETTSTQLFGVLYINLTGMVDFMVPTSRPWSLLGQSMSYIFKLDPLYGGLYLPARSNLIPSRPMPLPMPGFLTRFLTSRQPPSRQPRPCRPPARLLPGSQGPPCNQSKNPLGYSQSNKSLKTRAKSETKISPSEERKNNDSEFKNKFATNQLGAKLQTT</sequence>
<reference evidence="1" key="1">
    <citation type="submission" date="2022-04" db="EMBL/GenBank/DDBJ databases">
        <title>Genome of the entomopathogenic fungus Entomophthora muscae.</title>
        <authorList>
            <person name="Elya C."/>
            <person name="Lovett B.R."/>
            <person name="Lee E."/>
            <person name="Macias A.M."/>
            <person name="Hajek A.E."/>
            <person name="De Bivort B.L."/>
            <person name="Kasson M.T."/>
            <person name="De Fine Licht H.H."/>
            <person name="Stajich J.E."/>
        </authorList>
    </citation>
    <scope>NUCLEOTIDE SEQUENCE</scope>
    <source>
        <strain evidence="1">Berkeley</strain>
    </source>
</reference>
<evidence type="ECO:0000313" key="1">
    <source>
        <dbReference type="EMBL" id="KAJ9089186.1"/>
    </source>
</evidence>
<keyword evidence="2" id="KW-1185">Reference proteome</keyword>
<accession>A0ACC2URS6</accession>
<proteinExistence type="predicted"/>
<protein>
    <submittedName>
        <fullName evidence="1">Uncharacterized protein</fullName>
    </submittedName>
</protein>
<dbReference type="EMBL" id="QTSX02000061">
    <property type="protein sequence ID" value="KAJ9089186.1"/>
    <property type="molecule type" value="Genomic_DNA"/>
</dbReference>
<dbReference type="Proteomes" id="UP001165960">
    <property type="component" value="Unassembled WGS sequence"/>
</dbReference>
<evidence type="ECO:0000313" key="2">
    <source>
        <dbReference type="Proteomes" id="UP001165960"/>
    </source>
</evidence>
<name>A0ACC2URS6_9FUNG</name>
<gene>
    <name evidence="1" type="ORF">DSO57_1015513</name>
</gene>
<organism evidence="1 2">
    <name type="scientific">Entomophthora muscae</name>
    <dbReference type="NCBI Taxonomy" id="34485"/>
    <lineage>
        <taxon>Eukaryota</taxon>
        <taxon>Fungi</taxon>
        <taxon>Fungi incertae sedis</taxon>
        <taxon>Zoopagomycota</taxon>
        <taxon>Entomophthoromycotina</taxon>
        <taxon>Entomophthoromycetes</taxon>
        <taxon>Entomophthorales</taxon>
        <taxon>Entomophthoraceae</taxon>
        <taxon>Entomophthora</taxon>
    </lineage>
</organism>
<comment type="caution">
    <text evidence="1">The sequence shown here is derived from an EMBL/GenBank/DDBJ whole genome shotgun (WGS) entry which is preliminary data.</text>
</comment>